<protein>
    <submittedName>
        <fullName evidence="1">Uncharacterized protein</fullName>
    </submittedName>
</protein>
<dbReference type="EMBL" id="JBHUHD010000001">
    <property type="protein sequence ID" value="MFD2141357.1"/>
    <property type="molecule type" value="Genomic_DNA"/>
</dbReference>
<evidence type="ECO:0000313" key="2">
    <source>
        <dbReference type="Proteomes" id="UP001597299"/>
    </source>
</evidence>
<gene>
    <name evidence="1" type="ORF">ACFSNC_13155</name>
</gene>
<keyword evidence="2" id="KW-1185">Reference proteome</keyword>
<comment type="caution">
    <text evidence="1">The sequence shown here is derived from an EMBL/GenBank/DDBJ whole genome shotgun (WGS) entry which is preliminary data.</text>
</comment>
<evidence type="ECO:0000313" key="1">
    <source>
        <dbReference type="EMBL" id="MFD2141357.1"/>
    </source>
</evidence>
<dbReference type="RefSeq" id="WP_213350140.1">
    <property type="nucleotide sequence ID" value="NZ_JAHBGB010000002.1"/>
</dbReference>
<dbReference type="Proteomes" id="UP001597299">
    <property type="component" value="Unassembled WGS sequence"/>
</dbReference>
<sequence length="136" mass="14033">MRALRVPNPDAFGRVREWRPGVHIGIAPGAVTYLVIGTQVAVTIEEVEAIADARGGGLPPFGRGDFPGRWLDGLPLAEGLRPASPEDAEIVSLLVAEDFLSAKLPAILRELAAGIAAHGRETPAGTLPQGGSAAVA</sequence>
<organism evidence="1 2">
    <name type="scientific">Ancylobacter oerskovii</name>
    <dbReference type="NCBI Taxonomy" id="459519"/>
    <lineage>
        <taxon>Bacteria</taxon>
        <taxon>Pseudomonadati</taxon>
        <taxon>Pseudomonadota</taxon>
        <taxon>Alphaproteobacteria</taxon>
        <taxon>Hyphomicrobiales</taxon>
        <taxon>Xanthobacteraceae</taxon>
        <taxon>Ancylobacter</taxon>
    </lineage>
</organism>
<accession>A0ABW4YZG3</accession>
<name>A0ABW4YZG3_9HYPH</name>
<proteinExistence type="predicted"/>
<reference evidence="2" key="1">
    <citation type="journal article" date="2019" name="Int. J. Syst. Evol. Microbiol.">
        <title>The Global Catalogue of Microorganisms (GCM) 10K type strain sequencing project: providing services to taxonomists for standard genome sequencing and annotation.</title>
        <authorList>
            <consortium name="The Broad Institute Genomics Platform"/>
            <consortium name="The Broad Institute Genome Sequencing Center for Infectious Disease"/>
            <person name="Wu L."/>
            <person name="Ma J."/>
        </authorList>
    </citation>
    <scope>NUCLEOTIDE SEQUENCE [LARGE SCALE GENOMIC DNA]</scope>
    <source>
        <strain evidence="2">CCM 7435</strain>
    </source>
</reference>